<accession>A0A160PV09</accession>
<dbReference type="EMBL" id="AP017369">
    <property type="protein sequence ID" value="BAU97021.1"/>
    <property type="molecule type" value="Genomic_DNA"/>
</dbReference>
<name>A0A160PV09_9CORY</name>
<dbReference type="Proteomes" id="UP000218244">
    <property type="component" value="Chromosome"/>
</dbReference>
<proteinExistence type="predicted"/>
<evidence type="ECO:0000313" key="2">
    <source>
        <dbReference type="EMBL" id="BAU97021.1"/>
    </source>
</evidence>
<dbReference type="KEGG" id="csur:N24_2759"/>
<dbReference type="SUPFAM" id="SSF54909">
    <property type="entry name" value="Dimeric alpha+beta barrel"/>
    <property type="match status" value="1"/>
</dbReference>
<dbReference type="InterPro" id="IPR011008">
    <property type="entry name" value="Dimeric_a/b-barrel"/>
</dbReference>
<dbReference type="RefSeq" id="WP_096458394.1">
    <property type="nucleotide sequence ID" value="NZ_AP017369.1"/>
</dbReference>
<dbReference type="Pfam" id="PF03992">
    <property type="entry name" value="ABM"/>
    <property type="match status" value="1"/>
</dbReference>
<dbReference type="AlphaFoldDB" id="A0A160PV09"/>
<keyword evidence="3" id="KW-1185">Reference proteome</keyword>
<reference evidence="2 3" key="1">
    <citation type="submission" date="2016-02" db="EMBL/GenBank/DDBJ databases">
        <title>Corynebacterium glutamicum N24 whole genome sequencing project.</title>
        <authorList>
            <person name="Matsutani M."/>
            <person name="Nangtapong N."/>
            <person name="Yakushi T."/>
            <person name="Matsushita K."/>
        </authorList>
    </citation>
    <scope>NUCLEOTIDE SEQUENCE [LARGE SCALE GENOMIC DNA]</scope>
    <source>
        <strain evidence="2 3">N24</strain>
    </source>
</reference>
<keyword evidence="2" id="KW-0560">Oxidoreductase</keyword>
<dbReference type="InterPro" id="IPR007138">
    <property type="entry name" value="ABM_dom"/>
</dbReference>
<dbReference type="Gene3D" id="3.30.70.100">
    <property type="match status" value="1"/>
</dbReference>
<gene>
    <name evidence="2" type="ORF">N24_2759</name>
</gene>
<organism evidence="2 3">
    <name type="scientific">Corynebacterium suranareeae</name>
    <dbReference type="NCBI Taxonomy" id="2506452"/>
    <lineage>
        <taxon>Bacteria</taxon>
        <taxon>Bacillati</taxon>
        <taxon>Actinomycetota</taxon>
        <taxon>Actinomycetes</taxon>
        <taxon>Mycobacteriales</taxon>
        <taxon>Corynebacteriaceae</taxon>
        <taxon>Corynebacterium</taxon>
    </lineage>
</organism>
<dbReference type="PANTHER" id="PTHR34474:SF2">
    <property type="entry name" value="SIGNAL TRANSDUCTION PROTEIN TRAP"/>
    <property type="match status" value="1"/>
</dbReference>
<protein>
    <submittedName>
        <fullName evidence="2">Putative monooxygenase</fullName>
    </submittedName>
</protein>
<feature type="domain" description="ABM" evidence="1">
    <location>
        <begin position="3"/>
        <end position="69"/>
    </location>
</feature>
<dbReference type="GO" id="GO:0004497">
    <property type="term" value="F:monooxygenase activity"/>
    <property type="evidence" value="ECO:0007669"/>
    <property type="project" value="UniProtKB-KW"/>
</dbReference>
<dbReference type="InterPro" id="IPR050404">
    <property type="entry name" value="Heme-degrading_MO"/>
</dbReference>
<sequence length="97" mass="11090">MSFVNITALTFPAGTEKEIEQRFAARKKAVDTAKGFQEFELLRPQFGDDRYFVVTRWDSREDYQAWSDARPAGNHADDEKRGMSVEVLGFDVVPLES</sequence>
<dbReference type="PANTHER" id="PTHR34474">
    <property type="entry name" value="SIGNAL TRANSDUCTION PROTEIN TRAP"/>
    <property type="match status" value="1"/>
</dbReference>
<keyword evidence="2" id="KW-0503">Monooxygenase</keyword>
<evidence type="ECO:0000259" key="1">
    <source>
        <dbReference type="Pfam" id="PF03992"/>
    </source>
</evidence>
<evidence type="ECO:0000313" key="3">
    <source>
        <dbReference type="Proteomes" id="UP000218244"/>
    </source>
</evidence>